<gene>
    <name evidence="1" type="ORF">HUJ06_026170</name>
</gene>
<dbReference type="EMBL" id="DUZY01000001">
    <property type="protein sequence ID" value="DAD24706.1"/>
    <property type="molecule type" value="Genomic_DNA"/>
</dbReference>
<comment type="caution">
    <text evidence="1">The sequence shown here is derived from an EMBL/GenBank/DDBJ whole genome shotgun (WGS) entry which is preliminary data.</text>
</comment>
<name>A0A822Y0C9_NELNU</name>
<evidence type="ECO:0000313" key="1">
    <source>
        <dbReference type="EMBL" id="DAD24706.1"/>
    </source>
</evidence>
<protein>
    <submittedName>
        <fullName evidence="1">Uncharacterized protein</fullName>
    </submittedName>
</protein>
<accession>A0A822Y0C9</accession>
<evidence type="ECO:0000313" key="2">
    <source>
        <dbReference type="Proteomes" id="UP000607653"/>
    </source>
</evidence>
<dbReference type="Proteomes" id="UP000607653">
    <property type="component" value="Unassembled WGS sequence"/>
</dbReference>
<keyword evidence="2" id="KW-1185">Reference proteome</keyword>
<sequence>MLTMAEERTKGSIAVALFSIVLLVFPLGFSNAYKVYKRVIEMPNGCRIDDCVNSCERIYGQRTIATACGCITGFHKCMCIGEGAF</sequence>
<dbReference type="AlphaFoldDB" id="A0A822Y0C9"/>
<proteinExistence type="predicted"/>
<organism evidence="1 2">
    <name type="scientific">Nelumbo nucifera</name>
    <name type="common">Sacred lotus</name>
    <dbReference type="NCBI Taxonomy" id="4432"/>
    <lineage>
        <taxon>Eukaryota</taxon>
        <taxon>Viridiplantae</taxon>
        <taxon>Streptophyta</taxon>
        <taxon>Embryophyta</taxon>
        <taxon>Tracheophyta</taxon>
        <taxon>Spermatophyta</taxon>
        <taxon>Magnoliopsida</taxon>
        <taxon>Proteales</taxon>
        <taxon>Nelumbonaceae</taxon>
        <taxon>Nelumbo</taxon>
    </lineage>
</organism>
<reference evidence="1 2" key="1">
    <citation type="journal article" date="2020" name="Mol. Biol. Evol.">
        <title>Distinct Expression and Methylation Patterns for Genes with Different Fates following a Single Whole-Genome Duplication in Flowering Plants.</title>
        <authorList>
            <person name="Shi T."/>
            <person name="Rahmani R.S."/>
            <person name="Gugger P.F."/>
            <person name="Wang M."/>
            <person name="Li H."/>
            <person name="Zhang Y."/>
            <person name="Li Z."/>
            <person name="Wang Q."/>
            <person name="Van de Peer Y."/>
            <person name="Marchal K."/>
            <person name="Chen J."/>
        </authorList>
    </citation>
    <scope>NUCLEOTIDE SEQUENCE [LARGE SCALE GENOMIC DNA]</scope>
    <source>
        <tissue evidence="1">Leaf</tissue>
    </source>
</reference>